<organism evidence="2 3">
    <name type="scientific">Mycena sanguinolenta</name>
    <dbReference type="NCBI Taxonomy" id="230812"/>
    <lineage>
        <taxon>Eukaryota</taxon>
        <taxon>Fungi</taxon>
        <taxon>Dikarya</taxon>
        <taxon>Basidiomycota</taxon>
        <taxon>Agaricomycotina</taxon>
        <taxon>Agaricomycetes</taxon>
        <taxon>Agaricomycetidae</taxon>
        <taxon>Agaricales</taxon>
        <taxon>Marasmiineae</taxon>
        <taxon>Mycenaceae</taxon>
        <taxon>Mycena</taxon>
    </lineage>
</organism>
<reference evidence="2" key="1">
    <citation type="submission" date="2020-05" db="EMBL/GenBank/DDBJ databases">
        <title>Mycena genomes resolve the evolution of fungal bioluminescence.</title>
        <authorList>
            <person name="Tsai I.J."/>
        </authorList>
    </citation>
    <scope>NUCLEOTIDE SEQUENCE</scope>
    <source>
        <strain evidence="2">160909Yilan</strain>
    </source>
</reference>
<dbReference type="Proteomes" id="UP000623467">
    <property type="component" value="Unassembled WGS sequence"/>
</dbReference>
<feature type="region of interest" description="Disordered" evidence="1">
    <location>
        <begin position="176"/>
        <end position="204"/>
    </location>
</feature>
<evidence type="ECO:0000313" key="3">
    <source>
        <dbReference type="Proteomes" id="UP000623467"/>
    </source>
</evidence>
<gene>
    <name evidence="2" type="ORF">MSAN_01730600</name>
</gene>
<evidence type="ECO:0000256" key="1">
    <source>
        <dbReference type="SAM" id="MobiDB-lite"/>
    </source>
</evidence>
<accession>A0A8H7CV58</accession>
<evidence type="ECO:0000313" key="2">
    <source>
        <dbReference type="EMBL" id="KAF7349407.1"/>
    </source>
</evidence>
<dbReference type="EMBL" id="JACAZH010000016">
    <property type="protein sequence ID" value="KAF7349407.1"/>
    <property type="molecule type" value="Genomic_DNA"/>
</dbReference>
<comment type="caution">
    <text evidence="2">The sequence shown here is derived from an EMBL/GenBank/DDBJ whole genome shotgun (WGS) entry which is preliminary data.</text>
</comment>
<feature type="compositionally biased region" description="Polar residues" evidence="1">
    <location>
        <begin position="133"/>
        <end position="160"/>
    </location>
</feature>
<protein>
    <submittedName>
        <fullName evidence="2">Uncharacterized protein</fullName>
    </submittedName>
</protein>
<keyword evidence="3" id="KW-1185">Reference proteome</keyword>
<feature type="region of interest" description="Disordered" evidence="1">
    <location>
        <begin position="126"/>
        <end position="160"/>
    </location>
</feature>
<name>A0A8H7CV58_9AGAR</name>
<proteinExistence type="predicted"/>
<dbReference type="AlphaFoldDB" id="A0A8H7CV58"/>
<sequence length="277" mass="29794">MPTVLELARAPVYFFLKQISVAVLIYCRRSGVAVTSPPALPPYSSVLFSCPPFATTIVGTTPRNQSFGLRHVKPLGILPQQCTKLVVMLTRSRQYRHLRLYLNPPHRPVPAVFFLSFSMAPNSIVHSSSSSSNDSQNPEIDGSTTARISSPVNQIVNQPGSASAMDDVLAFDVTHGSDGMIRPRRPEDPSHSSHGGLRPQDPELSFRPFNLFPLDFFSPPSHSNPSTSSFGGIALAHSNSGNALRADLPSDVPNAFMTVFSAGSANRSSTSPSPPPS</sequence>
<dbReference type="OrthoDB" id="10658362at2759"/>